<accession>A0ABS8T3Y4</accession>
<keyword evidence="2" id="KW-1185">Reference proteome</keyword>
<gene>
    <name evidence="1" type="ORF">HAX54_002499</name>
</gene>
<feature type="non-terminal residue" evidence="1">
    <location>
        <position position="1"/>
    </location>
</feature>
<proteinExistence type="predicted"/>
<comment type="caution">
    <text evidence="1">The sequence shown here is derived from an EMBL/GenBank/DDBJ whole genome shotgun (WGS) entry which is preliminary data.</text>
</comment>
<reference evidence="1 2" key="1">
    <citation type="journal article" date="2021" name="BMC Genomics">
        <title>Datura genome reveals duplications of psychoactive alkaloid biosynthetic genes and high mutation rate following tissue culture.</title>
        <authorList>
            <person name="Rajewski A."/>
            <person name="Carter-House D."/>
            <person name="Stajich J."/>
            <person name="Litt A."/>
        </authorList>
    </citation>
    <scope>NUCLEOTIDE SEQUENCE [LARGE SCALE GENOMIC DNA]</scope>
    <source>
        <strain evidence="1">AR-01</strain>
    </source>
</reference>
<dbReference type="Proteomes" id="UP000823775">
    <property type="component" value="Unassembled WGS sequence"/>
</dbReference>
<sequence length="64" mass="7225">QVATKADKGTGSIRSDPILVTVLVPIISDFVRNDRPRFEENRVGDPVQKPFLDRQTRFWSSPNG</sequence>
<organism evidence="1 2">
    <name type="scientific">Datura stramonium</name>
    <name type="common">Jimsonweed</name>
    <name type="synonym">Common thornapple</name>
    <dbReference type="NCBI Taxonomy" id="4076"/>
    <lineage>
        <taxon>Eukaryota</taxon>
        <taxon>Viridiplantae</taxon>
        <taxon>Streptophyta</taxon>
        <taxon>Embryophyta</taxon>
        <taxon>Tracheophyta</taxon>
        <taxon>Spermatophyta</taxon>
        <taxon>Magnoliopsida</taxon>
        <taxon>eudicotyledons</taxon>
        <taxon>Gunneridae</taxon>
        <taxon>Pentapetalae</taxon>
        <taxon>asterids</taxon>
        <taxon>lamiids</taxon>
        <taxon>Solanales</taxon>
        <taxon>Solanaceae</taxon>
        <taxon>Solanoideae</taxon>
        <taxon>Datureae</taxon>
        <taxon>Datura</taxon>
    </lineage>
</organism>
<protein>
    <submittedName>
        <fullName evidence="1">Uncharacterized protein</fullName>
    </submittedName>
</protein>
<dbReference type="EMBL" id="JACEIK010001111">
    <property type="protein sequence ID" value="MCD7466100.1"/>
    <property type="molecule type" value="Genomic_DNA"/>
</dbReference>
<evidence type="ECO:0000313" key="2">
    <source>
        <dbReference type="Proteomes" id="UP000823775"/>
    </source>
</evidence>
<name>A0ABS8T3Y4_DATST</name>
<evidence type="ECO:0000313" key="1">
    <source>
        <dbReference type="EMBL" id="MCD7466100.1"/>
    </source>
</evidence>